<accession>A0A8J2JH41</accession>
<sequence length="111" mass="12579">ELFKDVGAGDWSRYKDKKKADAFMFLNSEDQSKEIKLTRRLTCSVDSSAIWISETLKATGLSSNVSNFVELPPSKLSLSIPNASNHIPWRNVYYGCMKLIKRTPSVQSCRF</sequence>
<dbReference type="AlphaFoldDB" id="A0A8J2JH41"/>
<reference evidence="1" key="1">
    <citation type="submission" date="2021-06" db="EMBL/GenBank/DDBJ databases">
        <authorList>
            <person name="Hodson N. C."/>
            <person name="Mongue J. A."/>
            <person name="Jaron S. K."/>
        </authorList>
    </citation>
    <scope>NUCLEOTIDE SEQUENCE</scope>
</reference>
<evidence type="ECO:0000313" key="2">
    <source>
        <dbReference type="Proteomes" id="UP000708208"/>
    </source>
</evidence>
<gene>
    <name evidence="1" type="ORF">AFUS01_LOCUS7371</name>
</gene>
<name>A0A8J2JH41_9HEXA</name>
<organism evidence="1 2">
    <name type="scientific">Allacma fusca</name>
    <dbReference type="NCBI Taxonomy" id="39272"/>
    <lineage>
        <taxon>Eukaryota</taxon>
        <taxon>Metazoa</taxon>
        <taxon>Ecdysozoa</taxon>
        <taxon>Arthropoda</taxon>
        <taxon>Hexapoda</taxon>
        <taxon>Collembola</taxon>
        <taxon>Symphypleona</taxon>
        <taxon>Sminthuridae</taxon>
        <taxon>Allacma</taxon>
    </lineage>
</organism>
<evidence type="ECO:0000313" key="1">
    <source>
        <dbReference type="EMBL" id="CAG7717942.1"/>
    </source>
</evidence>
<feature type="non-terminal residue" evidence="1">
    <location>
        <position position="1"/>
    </location>
</feature>
<keyword evidence="2" id="KW-1185">Reference proteome</keyword>
<dbReference type="EMBL" id="CAJVCH010049731">
    <property type="protein sequence ID" value="CAG7717942.1"/>
    <property type="molecule type" value="Genomic_DNA"/>
</dbReference>
<protein>
    <submittedName>
        <fullName evidence="1">Uncharacterized protein</fullName>
    </submittedName>
</protein>
<comment type="caution">
    <text evidence="1">The sequence shown here is derived from an EMBL/GenBank/DDBJ whole genome shotgun (WGS) entry which is preliminary data.</text>
</comment>
<dbReference type="Proteomes" id="UP000708208">
    <property type="component" value="Unassembled WGS sequence"/>
</dbReference>
<proteinExistence type="predicted"/>